<feature type="transmembrane region" description="Helical" evidence="9">
    <location>
        <begin position="20"/>
        <end position="41"/>
    </location>
</feature>
<dbReference type="PRINTS" id="PR01490">
    <property type="entry name" value="RTXTOXIND"/>
</dbReference>
<keyword evidence="5 9" id="KW-0997">Cell inner membrane</keyword>
<dbReference type="Pfam" id="PF25994">
    <property type="entry name" value="HH_AprE"/>
    <property type="match status" value="1"/>
</dbReference>
<reference evidence="14 16" key="3">
    <citation type="submission" date="2019-03" db="EMBL/GenBank/DDBJ databases">
        <authorList>
            <consortium name="Pathogen Informatics"/>
        </authorList>
    </citation>
    <scope>NUCLEOTIDE SEQUENCE [LARGE SCALE GENOMIC DNA]</scope>
    <source>
        <strain evidence="14 16">NCTC12282</strain>
    </source>
</reference>
<dbReference type="OrthoDB" id="9775513at2"/>
<dbReference type="Proteomes" id="UP000224974">
    <property type="component" value="Unassembled WGS sequence"/>
</dbReference>
<comment type="similarity">
    <text evidence="2 9">Belongs to the membrane fusion protein (MFP) (TC 8.A.1) family.</text>
</comment>
<dbReference type="RefSeq" id="WP_029093451.1">
    <property type="nucleotide sequence ID" value="NZ_CAADJA010000002.1"/>
</dbReference>
<evidence type="ECO:0000256" key="10">
    <source>
        <dbReference type="SAM" id="Coils"/>
    </source>
</evidence>
<evidence type="ECO:0000259" key="12">
    <source>
        <dbReference type="Pfam" id="PF26002"/>
    </source>
</evidence>
<evidence type="ECO:0000256" key="4">
    <source>
        <dbReference type="ARBA" id="ARBA00022475"/>
    </source>
</evidence>
<keyword evidence="8 9" id="KW-0472">Membrane</keyword>
<gene>
    <name evidence="14" type="primary">prsE_6</name>
    <name evidence="13" type="ORF">CRN84_19100</name>
    <name evidence="14" type="ORF">NCTC12282_05244</name>
</gene>
<keyword evidence="7 9" id="KW-1133">Transmembrane helix</keyword>
<feature type="domain" description="AprE-like long alpha-helical hairpin" evidence="11">
    <location>
        <begin position="109"/>
        <end position="278"/>
    </location>
</feature>
<feature type="coiled-coil region" evidence="10">
    <location>
        <begin position="211"/>
        <end position="245"/>
    </location>
</feature>
<sequence>MSERMVSDRSLIFFRRIARWLPQGIAGYTLLAFFLFFIWAFCFHLDVLVKGSGVIRVESRNLLLQHPEGGVVQQLLVHEGETVTKGQLIAVIDNSLVSEDFAKNEVEGIALRIREQRLQHELAGTTFEPELTGNDETDKIINSEHQLYLSRQTALSEQQKVNKAQLDQRKAQQVELMTKVTDLTKQLALSQSQVNLYSAMVAKGAAAEGSLLQKRSELQQVQTSLNEARLRLPKVQSELDEYQARSNQALADFMSDSQKQLSQTKVDLSRVDVQNTASEGRRANARIVSPVDGVVQKLFVAHNGAVIRSGGEVIEIAPSKVPLIAEIKVRPEDRDRIWEKMPARLHISAFGSSYANTLDGKITVISADAMSDEQNGRYYLVSVEVPEQQYDKTIYPGMGVDAYLLTGKRTPLEYFIKPLLNNTKLALSEP</sequence>
<evidence type="ECO:0000313" key="13">
    <source>
        <dbReference type="EMBL" id="PHI31295.1"/>
    </source>
</evidence>
<dbReference type="Gene3D" id="2.40.50.100">
    <property type="match status" value="1"/>
</dbReference>
<organism evidence="13 15">
    <name type="scientific">Budvicia aquatica</name>
    <dbReference type="NCBI Taxonomy" id="82979"/>
    <lineage>
        <taxon>Bacteria</taxon>
        <taxon>Pseudomonadati</taxon>
        <taxon>Pseudomonadota</taxon>
        <taxon>Gammaproteobacteria</taxon>
        <taxon>Enterobacterales</taxon>
        <taxon>Budviciaceae</taxon>
        <taxon>Budvicia</taxon>
    </lineage>
</organism>
<keyword evidence="4 9" id="KW-1003">Cell membrane</keyword>
<evidence type="ECO:0000256" key="2">
    <source>
        <dbReference type="ARBA" id="ARBA00009477"/>
    </source>
</evidence>
<dbReference type="STRING" id="1111728.GCA_000427805_03779"/>
<dbReference type="EMBL" id="PDDX01000001">
    <property type="protein sequence ID" value="PHI31295.1"/>
    <property type="molecule type" value="Genomic_DNA"/>
</dbReference>
<dbReference type="Gene3D" id="2.40.30.170">
    <property type="match status" value="1"/>
</dbReference>
<evidence type="ECO:0000256" key="1">
    <source>
        <dbReference type="ARBA" id="ARBA00004377"/>
    </source>
</evidence>
<dbReference type="InterPro" id="IPR050739">
    <property type="entry name" value="MFP"/>
</dbReference>
<evidence type="ECO:0000313" key="14">
    <source>
        <dbReference type="EMBL" id="VFS51597.1"/>
    </source>
</evidence>
<protein>
    <recommendedName>
        <fullName evidence="9">Membrane fusion protein (MFP) family protein</fullName>
    </recommendedName>
</protein>
<dbReference type="Pfam" id="PF26002">
    <property type="entry name" value="Beta-barrel_AprE"/>
    <property type="match status" value="1"/>
</dbReference>
<dbReference type="SUPFAM" id="SSF111369">
    <property type="entry name" value="HlyD-like secretion proteins"/>
    <property type="match status" value="1"/>
</dbReference>
<evidence type="ECO:0000256" key="6">
    <source>
        <dbReference type="ARBA" id="ARBA00022692"/>
    </source>
</evidence>
<evidence type="ECO:0000313" key="16">
    <source>
        <dbReference type="Proteomes" id="UP000373449"/>
    </source>
</evidence>
<name>A0A2C6DS55_9GAMM</name>
<dbReference type="InterPro" id="IPR010129">
    <property type="entry name" value="T1SS_HlyD"/>
</dbReference>
<evidence type="ECO:0000256" key="9">
    <source>
        <dbReference type="RuleBase" id="RU365093"/>
    </source>
</evidence>
<dbReference type="AlphaFoldDB" id="A0A2C6DS55"/>
<dbReference type="InterPro" id="IPR058982">
    <property type="entry name" value="Beta-barrel_AprE"/>
</dbReference>
<dbReference type="EMBL" id="CAADJA010000002">
    <property type="protein sequence ID" value="VFS51597.1"/>
    <property type="molecule type" value="Genomic_DNA"/>
</dbReference>
<dbReference type="GO" id="GO:0005886">
    <property type="term" value="C:plasma membrane"/>
    <property type="evidence" value="ECO:0007669"/>
    <property type="project" value="UniProtKB-SubCell"/>
</dbReference>
<dbReference type="PANTHER" id="PTHR30386">
    <property type="entry name" value="MEMBRANE FUSION SUBUNIT OF EMRAB-TOLC MULTIDRUG EFFLUX PUMP"/>
    <property type="match status" value="1"/>
</dbReference>
<dbReference type="Proteomes" id="UP000373449">
    <property type="component" value="Unassembled WGS sequence"/>
</dbReference>
<evidence type="ECO:0000256" key="5">
    <source>
        <dbReference type="ARBA" id="ARBA00022519"/>
    </source>
</evidence>
<dbReference type="NCBIfam" id="TIGR01843">
    <property type="entry name" value="type_I_hlyD"/>
    <property type="match status" value="1"/>
</dbReference>
<evidence type="ECO:0000256" key="3">
    <source>
        <dbReference type="ARBA" id="ARBA00022448"/>
    </source>
</evidence>
<dbReference type="PANTHER" id="PTHR30386:SF26">
    <property type="entry name" value="TRANSPORT PROTEIN COMB"/>
    <property type="match status" value="1"/>
</dbReference>
<feature type="domain" description="AprE-like beta-barrel" evidence="12">
    <location>
        <begin position="323"/>
        <end position="407"/>
    </location>
</feature>
<keyword evidence="3 9" id="KW-0813">Transport</keyword>
<keyword evidence="6 9" id="KW-0812">Transmembrane</keyword>
<evidence type="ECO:0000256" key="7">
    <source>
        <dbReference type="ARBA" id="ARBA00022989"/>
    </source>
</evidence>
<keyword evidence="15" id="KW-1185">Reference proteome</keyword>
<dbReference type="InterPro" id="IPR058781">
    <property type="entry name" value="HH_AprE-like"/>
</dbReference>
<dbReference type="GO" id="GO:0015031">
    <property type="term" value="P:protein transport"/>
    <property type="evidence" value="ECO:0007669"/>
    <property type="project" value="InterPro"/>
</dbReference>
<evidence type="ECO:0000259" key="11">
    <source>
        <dbReference type="Pfam" id="PF25994"/>
    </source>
</evidence>
<accession>A0A2C6DS55</accession>
<comment type="subcellular location">
    <subcellularLocation>
        <location evidence="1 9">Cell inner membrane</location>
        <topology evidence="1 9">Single-pass membrane protein</topology>
    </subcellularLocation>
</comment>
<reference evidence="15" key="2">
    <citation type="submission" date="2017-09" db="EMBL/GenBank/DDBJ databases">
        <title>FDA dAtabase for Regulatory Grade micrObial Sequences (FDA-ARGOS): Supporting development and validation of Infectious Disease Dx tests.</title>
        <authorList>
            <person name="Minogue T."/>
            <person name="Wolcott M."/>
            <person name="Wasieloski L."/>
            <person name="Aguilar W."/>
            <person name="Moore D."/>
            <person name="Tallon L."/>
            <person name="Sadzewicz L."/>
            <person name="Ott S."/>
            <person name="Zhao X."/>
            <person name="Nagaraj S."/>
            <person name="Vavikolanu K."/>
            <person name="Aluvathingal J."/>
            <person name="Nadendla S."/>
            <person name="Sichtig H."/>
        </authorList>
    </citation>
    <scope>NUCLEOTIDE SEQUENCE [LARGE SCALE GENOMIC DNA]</scope>
    <source>
        <strain evidence="15">FDAARGOS_387</strain>
    </source>
</reference>
<reference evidence="13" key="1">
    <citation type="submission" date="2017-09" db="EMBL/GenBank/DDBJ databases">
        <title>FDA dAtabase for Regulatory Grade micrObial Sequences (FDA-ARGOS): Supporting development and validation of Infectious Disease Dx tests.</title>
        <authorList>
            <person name="Minogue T."/>
            <person name="Wolcott M."/>
            <person name="Wasieloski L."/>
            <person name="Aguilar W."/>
            <person name="Moore D."/>
            <person name="Tallon L.J."/>
            <person name="Sadzewicz L."/>
            <person name="Ott S."/>
            <person name="Zhao X."/>
            <person name="Nagaraj S."/>
            <person name="Vavikolanu K."/>
            <person name="Aluvathingal J."/>
            <person name="Nadendla S."/>
            <person name="Sichtig H."/>
        </authorList>
    </citation>
    <scope>NUCLEOTIDE SEQUENCE</scope>
    <source>
        <strain evidence="13">FDAARGOS_387</strain>
    </source>
</reference>
<evidence type="ECO:0000313" key="15">
    <source>
        <dbReference type="Proteomes" id="UP000224974"/>
    </source>
</evidence>
<proteinExistence type="inferred from homology"/>
<evidence type="ECO:0000256" key="8">
    <source>
        <dbReference type="ARBA" id="ARBA00023136"/>
    </source>
</evidence>
<keyword evidence="10" id="KW-0175">Coiled coil</keyword>